<sequence>MGESSKILTAADVLVEEADELLSKGDIVQASEKYYKAAEESIKLLVKILDIKEIMEKVEKDGYWDLGTLDEAVEKISQKVKKKEIFEYWMSAVATLTANLPADELEKEAEEVRKLVRIADEIANSGMA</sequence>
<dbReference type="Gene3D" id="1.20.120.330">
    <property type="entry name" value="Nucleotidyltransferases domain 2"/>
    <property type="match status" value="1"/>
</dbReference>
<dbReference type="PATRIC" id="fig|1326980.8.peg.1812"/>
<dbReference type="EMBL" id="JZWS01000052">
    <property type="protein sequence ID" value="KJR78769.1"/>
    <property type="molecule type" value="Genomic_DNA"/>
</dbReference>
<proteinExistence type="predicted"/>
<accession>A0A0F2LPL3</accession>
<reference evidence="1" key="1">
    <citation type="submission" date="2015-03" db="EMBL/GenBank/DDBJ databases">
        <title>Metagenome Sequencing of an Archaeal-Dominated Microbial Community from a Hot Spring at the Los Azufres Geothermal Field, Mexico.</title>
        <authorList>
            <person name="Servin-Garciduenas L.E."/>
            <person name="Martinez-Romero E."/>
        </authorList>
    </citation>
    <scope>NUCLEOTIDE SEQUENCE [LARGE SCALE GENOMIC DNA]</scope>
    <source>
        <strain evidence="1">AZ1-454</strain>
    </source>
</reference>
<dbReference type="EMBL" id="JZWS02000094">
    <property type="protein sequence ID" value="MCL7344967.1"/>
    <property type="molecule type" value="Genomic_DNA"/>
</dbReference>
<reference evidence="2" key="2">
    <citation type="submission" date="2022-05" db="EMBL/GenBank/DDBJ databases">
        <title>Metagenome Sequencing of an Archaeal-Dominated Microbial Community from a Hot Spring at the Los Azufres Geothermal Field, Mexico.</title>
        <authorList>
            <person name="Marin-Paredes R."/>
            <person name="Martinez-Romero E."/>
            <person name="Servin-Garciduenas L.E."/>
        </authorList>
    </citation>
    <scope>NUCLEOTIDE SEQUENCE</scope>
    <source>
        <strain evidence="2">AZ1-454</strain>
    </source>
</reference>
<comment type="caution">
    <text evidence="1">The sequence shown here is derived from an EMBL/GenBank/DDBJ whole genome shotgun (WGS) entry which is preliminary data.</text>
</comment>
<name>A0A0F2LPL3_9CREN</name>
<protein>
    <submittedName>
        <fullName evidence="2">PaREP1 family protein</fullName>
    </submittedName>
</protein>
<dbReference type="Pfam" id="PF05942">
    <property type="entry name" value="PaREP1"/>
    <property type="match status" value="1"/>
</dbReference>
<gene>
    <name evidence="2" type="ORF">TQ35_010410</name>
    <name evidence="1" type="ORF">TQ35_05465</name>
</gene>
<evidence type="ECO:0000313" key="1">
    <source>
        <dbReference type="EMBL" id="KJR78769.1"/>
    </source>
</evidence>
<organism evidence="1">
    <name type="scientific">Candidatus Aramenus sulfurataquae</name>
    <dbReference type="NCBI Taxonomy" id="1326980"/>
    <lineage>
        <taxon>Archaea</taxon>
        <taxon>Thermoproteota</taxon>
        <taxon>Thermoprotei</taxon>
        <taxon>Sulfolobales</taxon>
        <taxon>Sulfolobaceae</taxon>
        <taxon>Candidatus Aramenus</taxon>
    </lineage>
</organism>
<dbReference type="PANTHER" id="PTHR34237:SF4">
    <property type="entry name" value="PAREP1 FAMILY PROTEIN"/>
    <property type="match status" value="1"/>
</dbReference>
<dbReference type="PANTHER" id="PTHR34237">
    <property type="entry name" value="PAREP8-RELATED"/>
    <property type="match status" value="1"/>
</dbReference>
<dbReference type="InterPro" id="IPR010268">
    <property type="entry name" value="PaREP1"/>
</dbReference>
<evidence type="ECO:0000313" key="2">
    <source>
        <dbReference type="EMBL" id="MCL7344967.1"/>
    </source>
</evidence>
<dbReference type="AlphaFoldDB" id="A0A0F2LPL3"/>